<dbReference type="GO" id="GO:0005886">
    <property type="term" value="C:plasma membrane"/>
    <property type="evidence" value="ECO:0007669"/>
    <property type="project" value="UniProtKB-SubCell"/>
</dbReference>
<feature type="transmembrane region" description="Helical" evidence="15">
    <location>
        <begin position="307"/>
        <end position="328"/>
    </location>
</feature>
<evidence type="ECO:0000256" key="7">
    <source>
        <dbReference type="ARBA" id="ARBA00022723"/>
    </source>
</evidence>
<dbReference type="KEGG" id="cbae:COR50_18760"/>
<feature type="transmembrane region" description="Helical" evidence="15">
    <location>
        <begin position="95"/>
        <end position="115"/>
    </location>
</feature>
<dbReference type="NCBIfam" id="TIGR01511">
    <property type="entry name" value="ATPase-IB1_Cu"/>
    <property type="match status" value="1"/>
</dbReference>
<keyword evidence="19" id="KW-1185">Reference proteome</keyword>
<protein>
    <submittedName>
        <fullName evidence="18">Heavy metal translocating P-type ATPase</fullName>
    </submittedName>
</protein>
<dbReference type="SUPFAM" id="SSF81665">
    <property type="entry name" value="Calcium ATPase, transmembrane domain M"/>
    <property type="match status" value="1"/>
</dbReference>
<dbReference type="PRINTS" id="PR00120">
    <property type="entry name" value="HATPASE"/>
</dbReference>
<evidence type="ECO:0000256" key="8">
    <source>
        <dbReference type="ARBA" id="ARBA00022741"/>
    </source>
</evidence>
<evidence type="ECO:0000259" key="17">
    <source>
        <dbReference type="Pfam" id="PF00122"/>
    </source>
</evidence>
<evidence type="ECO:0000256" key="1">
    <source>
        <dbReference type="ARBA" id="ARBA00004651"/>
    </source>
</evidence>
<name>A0A291QYJ2_9BACT</name>
<evidence type="ECO:0000313" key="18">
    <source>
        <dbReference type="EMBL" id="ATL49046.1"/>
    </source>
</evidence>
<feature type="transmembrane region" description="Helical" evidence="15">
    <location>
        <begin position="65"/>
        <end position="83"/>
    </location>
</feature>
<dbReference type="Proteomes" id="UP000220133">
    <property type="component" value="Chromosome"/>
</dbReference>
<gene>
    <name evidence="18" type="ORF">COR50_18760</name>
</gene>
<dbReference type="EMBL" id="CP023777">
    <property type="protein sequence ID" value="ATL49046.1"/>
    <property type="molecule type" value="Genomic_DNA"/>
</dbReference>
<dbReference type="AlphaFoldDB" id="A0A291QYJ2"/>
<dbReference type="InterPro" id="IPR018303">
    <property type="entry name" value="ATPase_P-typ_P_site"/>
</dbReference>
<dbReference type="PANTHER" id="PTHR43520">
    <property type="entry name" value="ATP7, ISOFORM B"/>
    <property type="match status" value="1"/>
</dbReference>
<keyword evidence="8 15" id="KW-0547">Nucleotide-binding</keyword>
<dbReference type="SFLD" id="SFLDS00003">
    <property type="entry name" value="Haloacid_Dehalogenase"/>
    <property type="match status" value="1"/>
</dbReference>
<evidence type="ECO:0000256" key="14">
    <source>
        <dbReference type="ARBA" id="ARBA00023136"/>
    </source>
</evidence>
<evidence type="ECO:0000256" key="9">
    <source>
        <dbReference type="ARBA" id="ARBA00022840"/>
    </source>
</evidence>
<evidence type="ECO:0000256" key="11">
    <source>
        <dbReference type="ARBA" id="ARBA00022967"/>
    </source>
</evidence>
<dbReference type="FunFam" id="2.70.150.10:FF:000002">
    <property type="entry name" value="Copper-transporting ATPase 1, putative"/>
    <property type="match status" value="1"/>
</dbReference>
<dbReference type="NCBIfam" id="TIGR01525">
    <property type="entry name" value="ATPase-IB_hvy"/>
    <property type="match status" value="1"/>
</dbReference>
<feature type="transmembrane region" description="Helical" evidence="15">
    <location>
        <begin position="668"/>
        <end position="691"/>
    </location>
</feature>
<dbReference type="PROSITE" id="PS00154">
    <property type="entry name" value="ATPASE_E1_E2"/>
    <property type="match status" value="1"/>
</dbReference>
<dbReference type="OrthoDB" id="614385at2"/>
<feature type="transmembrane region" description="Helical" evidence="15">
    <location>
        <begin position="643"/>
        <end position="662"/>
    </location>
</feature>
<dbReference type="SFLD" id="SFLDG00002">
    <property type="entry name" value="C1.7:_P-type_atpase_like"/>
    <property type="match status" value="1"/>
</dbReference>
<dbReference type="InterPro" id="IPR001757">
    <property type="entry name" value="P_typ_ATPase"/>
</dbReference>
<dbReference type="NCBIfam" id="TIGR01494">
    <property type="entry name" value="ATPase_P-type"/>
    <property type="match status" value="1"/>
</dbReference>
<dbReference type="Gene3D" id="3.40.1110.10">
    <property type="entry name" value="Calcium-transporting ATPase, cytoplasmic domain N"/>
    <property type="match status" value="1"/>
</dbReference>
<feature type="transmembrane region" description="Helical" evidence="15">
    <location>
        <begin position="156"/>
        <end position="173"/>
    </location>
</feature>
<evidence type="ECO:0000256" key="16">
    <source>
        <dbReference type="SAM" id="MobiDB-lite"/>
    </source>
</evidence>
<dbReference type="InterPro" id="IPR044492">
    <property type="entry name" value="P_typ_ATPase_HD_dom"/>
</dbReference>
<dbReference type="InterPro" id="IPR059000">
    <property type="entry name" value="ATPase_P-type_domA"/>
</dbReference>
<evidence type="ECO:0000256" key="6">
    <source>
        <dbReference type="ARBA" id="ARBA00022692"/>
    </source>
</evidence>
<comment type="subcellular location">
    <subcellularLocation>
        <location evidence="1">Cell membrane</location>
        <topology evidence="1">Multi-pass membrane protein</topology>
    </subcellularLocation>
</comment>
<evidence type="ECO:0000256" key="4">
    <source>
        <dbReference type="ARBA" id="ARBA00022475"/>
    </source>
</evidence>
<dbReference type="InterPro" id="IPR023214">
    <property type="entry name" value="HAD_sf"/>
</dbReference>
<dbReference type="Pfam" id="PF00122">
    <property type="entry name" value="E1-E2_ATPase"/>
    <property type="match status" value="1"/>
</dbReference>
<keyword evidence="13" id="KW-0406">Ion transport</keyword>
<keyword evidence="9 15" id="KW-0067">ATP-binding</keyword>
<dbReference type="InterPro" id="IPR008250">
    <property type="entry name" value="ATPase_P-typ_transduc_dom_A_sf"/>
</dbReference>
<feature type="domain" description="P-type ATPase A" evidence="17">
    <location>
        <begin position="191"/>
        <end position="291"/>
    </location>
</feature>
<dbReference type="Gene3D" id="3.40.50.1000">
    <property type="entry name" value="HAD superfamily/HAD-like"/>
    <property type="match status" value="1"/>
</dbReference>
<evidence type="ECO:0000256" key="3">
    <source>
        <dbReference type="ARBA" id="ARBA00022448"/>
    </source>
</evidence>
<feature type="region of interest" description="Disordered" evidence="16">
    <location>
        <begin position="1"/>
        <end position="35"/>
    </location>
</feature>
<reference evidence="18 19" key="1">
    <citation type="submission" date="2017-10" db="EMBL/GenBank/DDBJ databases">
        <title>Paenichitinophaga pekingensis gen. nov., sp. nov., isolated from activated sludge.</title>
        <authorList>
            <person name="Jin D."/>
            <person name="Kong X."/>
            <person name="Deng Y."/>
            <person name="Bai Z."/>
        </authorList>
    </citation>
    <scope>NUCLEOTIDE SEQUENCE [LARGE SCALE GENOMIC DNA]</scope>
    <source>
        <strain evidence="18 19">13</strain>
    </source>
</reference>
<evidence type="ECO:0000256" key="5">
    <source>
        <dbReference type="ARBA" id="ARBA00022553"/>
    </source>
</evidence>
<comment type="similarity">
    <text evidence="2 15">Belongs to the cation transport ATPase (P-type) (TC 3.A.3) family. Type IB subfamily.</text>
</comment>
<dbReference type="NCBIfam" id="TIGR01512">
    <property type="entry name" value="ATPase-IB2_Cd"/>
    <property type="match status" value="1"/>
</dbReference>
<dbReference type="InterPro" id="IPR023298">
    <property type="entry name" value="ATPase_P-typ_TM_dom_sf"/>
</dbReference>
<dbReference type="SUPFAM" id="SSF81660">
    <property type="entry name" value="Metal cation-transporting ATPase, ATP-binding domain N"/>
    <property type="match status" value="1"/>
</dbReference>
<dbReference type="InterPro" id="IPR023299">
    <property type="entry name" value="ATPase_P-typ_cyto_dom_N"/>
</dbReference>
<dbReference type="GO" id="GO:0055070">
    <property type="term" value="P:copper ion homeostasis"/>
    <property type="evidence" value="ECO:0007669"/>
    <property type="project" value="TreeGrafter"/>
</dbReference>
<dbReference type="GO" id="GO:0005507">
    <property type="term" value="F:copper ion binding"/>
    <property type="evidence" value="ECO:0007669"/>
    <property type="project" value="TreeGrafter"/>
</dbReference>
<dbReference type="GO" id="GO:0043682">
    <property type="term" value="F:P-type divalent copper transporter activity"/>
    <property type="evidence" value="ECO:0007669"/>
    <property type="project" value="TreeGrafter"/>
</dbReference>
<dbReference type="Gene3D" id="2.70.150.10">
    <property type="entry name" value="Calcium-transporting ATPase, cytoplasmic transduction domain A"/>
    <property type="match status" value="1"/>
</dbReference>
<evidence type="ECO:0000256" key="10">
    <source>
        <dbReference type="ARBA" id="ARBA00022842"/>
    </source>
</evidence>
<keyword evidence="4 15" id="KW-1003">Cell membrane</keyword>
<keyword evidence="6 15" id="KW-0812">Transmembrane</keyword>
<feature type="transmembrane region" description="Helical" evidence="15">
    <location>
        <begin position="340"/>
        <end position="360"/>
    </location>
</feature>
<keyword evidence="14 15" id="KW-0472">Membrane</keyword>
<evidence type="ECO:0000256" key="12">
    <source>
        <dbReference type="ARBA" id="ARBA00022989"/>
    </source>
</evidence>
<keyword evidence="7 15" id="KW-0479">Metal-binding</keyword>
<keyword evidence="11" id="KW-1278">Translocase</keyword>
<evidence type="ECO:0000313" key="19">
    <source>
        <dbReference type="Proteomes" id="UP000220133"/>
    </source>
</evidence>
<dbReference type="GO" id="GO:0005524">
    <property type="term" value="F:ATP binding"/>
    <property type="evidence" value="ECO:0007669"/>
    <property type="project" value="UniProtKB-UniRule"/>
</dbReference>
<sequence length="709" mass="76377">MKDQHMHPTGKDQEEMQHEHAHHHPPGDHAKKTGQEHNMNAHGMEMHHQSPAHHEMMIKDFQKRFFIALALTIPIFILSPMIQEWFNFSIHIPNSQYLLLGLATVVFLYGGWPFLSGWIQEMKSKNPGMMTLIGFAITVAYLYSSATVFGLSGKDFYWELATLILIMLLGHWIEMRSILGASNDLQSLVSLMPSTAHVIRDGKEMDMPAAQLEKDQVIVIKPGEKIAADGIITDGNSNIDESMLTGESTPVARKLGDKVIAGSLNGNGVIQVKVSHTNADNYLSQVVKLVQGAQQAKSKTQLLADTAAKWLTIIALTSGLITFFAWWLSGAELSYAIERMVTVIITCCPHALGLAIPLVVARSTAIAAQNGLLIKNRTAFENARKINIMVFDKTGTITVGKFEVNRVQSIHPDYSHDDILSIAAALEQGSEHPIGQGIMEKVKELSLEVPNATGAHAITGKGISGQVNGKEITVGSPSFAKQFIAQLPANPDAGETLVFVIAGDRIIGYIGLSDSIRPTATGAIKTLREQHIKTVLLTGDNKAVAASVSKAVGIDKYIAEVLPHEKQKTIQKLQQTPAFVAMTGDGVNDAPALAQADIGIAVGSGSDVAAETADIILVNSDPEDIVNLVLFGKATYRKMIQNLAWATGYNIVTIPLAAGVLYKQGIIMSPAIGAVLMSISTIIVAINAGLLHLKKNPGQDSPPVKTSAK</sequence>
<organism evidence="18 19">
    <name type="scientific">Chitinophaga caeni</name>
    <dbReference type="NCBI Taxonomy" id="2029983"/>
    <lineage>
        <taxon>Bacteria</taxon>
        <taxon>Pseudomonadati</taxon>
        <taxon>Bacteroidota</taxon>
        <taxon>Chitinophagia</taxon>
        <taxon>Chitinophagales</taxon>
        <taxon>Chitinophagaceae</taxon>
        <taxon>Chitinophaga</taxon>
    </lineage>
</organism>
<evidence type="ECO:0000256" key="13">
    <source>
        <dbReference type="ARBA" id="ARBA00023065"/>
    </source>
</evidence>
<dbReference type="GO" id="GO:0016887">
    <property type="term" value="F:ATP hydrolysis activity"/>
    <property type="evidence" value="ECO:0007669"/>
    <property type="project" value="InterPro"/>
</dbReference>
<dbReference type="PRINTS" id="PR00119">
    <property type="entry name" value="CATATPASE"/>
</dbReference>
<dbReference type="InterPro" id="IPR027256">
    <property type="entry name" value="P-typ_ATPase_IB"/>
</dbReference>
<keyword evidence="5" id="KW-0597">Phosphoprotein</keyword>
<dbReference type="SFLD" id="SFLDF00027">
    <property type="entry name" value="p-type_atpase"/>
    <property type="match status" value="1"/>
</dbReference>
<dbReference type="SUPFAM" id="SSF56784">
    <property type="entry name" value="HAD-like"/>
    <property type="match status" value="1"/>
</dbReference>
<evidence type="ECO:0000256" key="15">
    <source>
        <dbReference type="RuleBase" id="RU362081"/>
    </source>
</evidence>
<proteinExistence type="inferred from homology"/>
<dbReference type="InterPro" id="IPR036412">
    <property type="entry name" value="HAD-like_sf"/>
</dbReference>
<dbReference type="RefSeq" id="WP_098195414.1">
    <property type="nucleotide sequence ID" value="NZ_CP023777.1"/>
</dbReference>
<dbReference type="Pfam" id="PF00702">
    <property type="entry name" value="Hydrolase"/>
    <property type="match status" value="1"/>
</dbReference>
<keyword evidence="3" id="KW-0813">Transport</keyword>
<keyword evidence="10" id="KW-0460">Magnesium</keyword>
<dbReference type="SUPFAM" id="SSF81653">
    <property type="entry name" value="Calcium ATPase, transduction domain A"/>
    <property type="match status" value="1"/>
</dbReference>
<feature type="transmembrane region" description="Helical" evidence="15">
    <location>
        <begin position="127"/>
        <end position="144"/>
    </location>
</feature>
<evidence type="ECO:0000256" key="2">
    <source>
        <dbReference type="ARBA" id="ARBA00006024"/>
    </source>
</evidence>
<dbReference type="PANTHER" id="PTHR43520:SF5">
    <property type="entry name" value="CATION-TRANSPORTING P-TYPE ATPASE-RELATED"/>
    <property type="match status" value="1"/>
</dbReference>
<keyword evidence="12 15" id="KW-1133">Transmembrane helix</keyword>
<accession>A0A291QYJ2</accession>